<dbReference type="RefSeq" id="XP_004258664.1">
    <property type="nucleotide sequence ID" value="XM_004258616.1"/>
</dbReference>
<dbReference type="GeneID" id="14890824"/>
<dbReference type="KEGG" id="eiv:EIN_398230"/>
<dbReference type="VEuPathDB" id="AmoebaDB:EIN_398230"/>
<dbReference type="EMBL" id="KB206411">
    <property type="protein sequence ID" value="ELP91893.1"/>
    <property type="molecule type" value="Genomic_DNA"/>
</dbReference>
<feature type="transmembrane region" description="Helical" evidence="1">
    <location>
        <begin position="7"/>
        <end position="27"/>
    </location>
</feature>
<name>A0A0A1UA10_ENTIV</name>
<protein>
    <recommendedName>
        <fullName evidence="4">Nucleotide-diphospho-sugar transferase domain-containing protein</fullName>
    </recommendedName>
</protein>
<dbReference type="AlphaFoldDB" id="A0A0A1UA10"/>
<proteinExistence type="predicted"/>
<gene>
    <name evidence="2" type="ORF">EIN_398230</name>
</gene>
<keyword evidence="1" id="KW-0812">Transmembrane</keyword>
<dbReference type="OrthoDB" id="25137at2759"/>
<accession>A0A0A1UA10</accession>
<evidence type="ECO:0000313" key="3">
    <source>
        <dbReference type="Proteomes" id="UP000014680"/>
    </source>
</evidence>
<reference evidence="2 3" key="1">
    <citation type="submission" date="2012-10" db="EMBL/GenBank/DDBJ databases">
        <authorList>
            <person name="Zafar N."/>
            <person name="Inman J."/>
            <person name="Hall N."/>
            <person name="Lorenzi H."/>
            <person name="Caler E."/>
        </authorList>
    </citation>
    <scope>NUCLEOTIDE SEQUENCE [LARGE SCALE GENOMIC DNA]</scope>
    <source>
        <strain evidence="2 3">IP1</strain>
    </source>
</reference>
<dbReference type="Proteomes" id="UP000014680">
    <property type="component" value="Unassembled WGS sequence"/>
</dbReference>
<keyword evidence="3" id="KW-1185">Reference proteome</keyword>
<evidence type="ECO:0000256" key="1">
    <source>
        <dbReference type="SAM" id="Phobius"/>
    </source>
</evidence>
<keyword evidence="1" id="KW-1133">Transmembrane helix</keyword>
<keyword evidence="1" id="KW-0472">Membrane</keyword>
<organism evidence="2 3">
    <name type="scientific">Entamoeba invadens IP1</name>
    <dbReference type="NCBI Taxonomy" id="370355"/>
    <lineage>
        <taxon>Eukaryota</taxon>
        <taxon>Amoebozoa</taxon>
        <taxon>Evosea</taxon>
        <taxon>Archamoebae</taxon>
        <taxon>Mastigamoebida</taxon>
        <taxon>Entamoebidae</taxon>
        <taxon>Entamoeba</taxon>
    </lineage>
</organism>
<evidence type="ECO:0000313" key="2">
    <source>
        <dbReference type="EMBL" id="ELP91893.1"/>
    </source>
</evidence>
<sequence length="354" mass="41582">MSVLHYVECVSLILFLIGAFFNLIILFNHRNYVDTTTSIYFKEYIPPSTLPDGPYTYPHPSYVSPELNLSSFNYEGTCGEVFKYRPNNKRDLWLTTYSFEWQWTWMRYRHDVLLSFSLAQAVIPNADRVLILMSEPPSRWFVNELENLGVIVLKRPFKRVGQSHVSQRIFAWREYLEEHKQDYDRVVISDFRDFVFFNDGFATFNESDLVFATECMEPGRRCMKFDQDANYNFMGQSFGYKAADEYKNNNSIVINMGTTFGGTQKVIAYLQTQEKYIDKALWHKWGHDQAVHNVLYYSGIYSPLNPKIEKCTQRLCFGDLKIVYDDKRKSLYTKQTGCSPVMRHKVEGGKFRLA</sequence>
<evidence type="ECO:0008006" key="4">
    <source>
        <dbReference type="Google" id="ProtNLM"/>
    </source>
</evidence>